<dbReference type="Gene3D" id="2.60.40.3110">
    <property type="match status" value="1"/>
</dbReference>
<sequence length="788" mass="83531">MARARCPAATAPGDERRAGLGRCLLLCALAAALPARADELAIPAALDMAQPQEVFLEVILNGQPSGRILRFRATGGRLACDAAELATLGLDPARLGGTGEARLDELPGLSYRYDAAAQRVELSVDDSLRLPFLADARQLARTAPAQSGRGLVLNYDAYAQSGAGSRFALWSQLRYFAPSGVFDHTGTWYDGDGQHRYVRYDTAWTRSDPASMRVLQIGDGITSALNWSRPVRFAGVQWRSDFGLRPDLITFPLPSLGGSAAVPSAVDLYVNNVRRASVDVPSGPFVLNQAPGITGAGQATLVTRDALGRTVTTALPLYIDARMLATGLDSYGVEAGFVRRRYGLASFDYAGHPSASGSWRHGLGDALTVELHGEASAGLANAGGGALVRLGQAGVLSGSLALSGGRESGRQASLGYQWIRPELALDAELTERSSGYADLAAREGAPAPRRLARFTVSVPFAPGHNLALSYIGLRSPGAPASRIGALTWFYAMTRRISLNLSAYRDFARSSASGAFLTLNLALDDRITASALGGSQGGQPYRNLQALRPADYGGGWGWGVQDGRSGDLRFRQAQLQYLGSAGQLTALVQDTDGHRSASLDAYGALVWMDGSLQPARRIYDGFALVSTDGVADVPVLHENRPIGRTDAGGHLLVPDLNAYQSNQLSIDSLALPADTRVDIVAQEVVPQARSGVLARFPLSRYAAASIALADEAGQPLPPGTRVRLADGAADTVVGYDGLTFVSGLREHNRLELEGDGWHCSVAFDYRRPADGSLPRIGPLTCPRRTEAAR</sequence>
<dbReference type="GO" id="GO:0015473">
    <property type="term" value="F:fimbrial usher porin activity"/>
    <property type="evidence" value="ECO:0007669"/>
    <property type="project" value="InterPro"/>
</dbReference>
<accession>A0A1I2FBB7</accession>
<feature type="domain" description="PapC-like C-terminal" evidence="2">
    <location>
        <begin position="705"/>
        <end position="764"/>
    </location>
</feature>
<dbReference type="InterPro" id="IPR042186">
    <property type="entry name" value="FimD_plug_dom"/>
</dbReference>
<dbReference type="GO" id="GO:0009279">
    <property type="term" value="C:cell outer membrane"/>
    <property type="evidence" value="ECO:0007669"/>
    <property type="project" value="TreeGrafter"/>
</dbReference>
<protein>
    <submittedName>
        <fullName evidence="3">Outer membrane usher protein</fullName>
    </submittedName>
</protein>
<dbReference type="InterPro" id="IPR043142">
    <property type="entry name" value="PapC-like_C_sf"/>
</dbReference>
<dbReference type="Proteomes" id="UP000199477">
    <property type="component" value="Unassembled WGS sequence"/>
</dbReference>
<evidence type="ECO:0000313" key="4">
    <source>
        <dbReference type="Proteomes" id="UP000199477"/>
    </source>
</evidence>
<reference evidence="4" key="1">
    <citation type="submission" date="2016-10" db="EMBL/GenBank/DDBJ databases">
        <authorList>
            <person name="Varghese N."/>
            <person name="Submissions S."/>
        </authorList>
    </citation>
    <scope>NUCLEOTIDE SEQUENCE [LARGE SCALE GENOMIC DNA]</scope>
    <source>
        <strain evidence="4">UNC178MFTsu3.1</strain>
    </source>
</reference>
<dbReference type="Pfam" id="PF13953">
    <property type="entry name" value="PapC_C"/>
    <property type="match status" value="1"/>
</dbReference>
<dbReference type="Gene3D" id="2.60.40.2610">
    <property type="entry name" value="Outer membrane usher protein FimD, plug domain"/>
    <property type="match status" value="1"/>
</dbReference>
<proteinExistence type="predicted"/>
<keyword evidence="4" id="KW-1185">Reference proteome</keyword>
<gene>
    <name evidence="3" type="ORF">SAMN02799615_02203</name>
</gene>
<dbReference type="Pfam" id="PF00577">
    <property type="entry name" value="Usher"/>
    <property type="match status" value="1"/>
</dbReference>
<dbReference type="InterPro" id="IPR025949">
    <property type="entry name" value="PapC-like_C"/>
</dbReference>
<dbReference type="EMBL" id="FONH01000006">
    <property type="protein sequence ID" value="SFF01830.1"/>
    <property type="molecule type" value="Genomic_DNA"/>
</dbReference>
<organism evidence="3 4">
    <name type="scientific">Dyella marensis</name>
    <dbReference type="NCBI Taxonomy" id="500610"/>
    <lineage>
        <taxon>Bacteria</taxon>
        <taxon>Pseudomonadati</taxon>
        <taxon>Pseudomonadota</taxon>
        <taxon>Gammaproteobacteria</taxon>
        <taxon>Lysobacterales</taxon>
        <taxon>Rhodanobacteraceae</taxon>
        <taxon>Dyella</taxon>
    </lineage>
</organism>
<dbReference type="GO" id="GO:0009297">
    <property type="term" value="P:pilus assembly"/>
    <property type="evidence" value="ECO:0007669"/>
    <property type="project" value="InterPro"/>
</dbReference>
<feature type="chain" id="PRO_5011441226" evidence="1">
    <location>
        <begin position="38"/>
        <end position="788"/>
    </location>
</feature>
<name>A0A1I2FBB7_9GAMM</name>
<evidence type="ECO:0000313" key="3">
    <source>
        <dbReference type="EMBL" id="SFF01830.1"/>
    </source>
</evidence>
<dbReference type="PANTHER" id="PTHR30451">
    <property type="entry name" value="OUTER MEMBRANE USHER PROTEIN"/>
    <property type="match status" value="1"/>
</dbReference>
<evidence type="ECO:0000256" key="1">
    <source>
        <dbReference type="SAM" id="SignalP"/>
    </source>
</evidence>
<evidence type="ECO:0000259" key="2">
    <source>
        <dbReference type="Pfam" id="PF13953"/>
    </source>
</evidence>
<dbReference type="RefSeq" id="WP_051548336.1">
    <property type="nucleotide sequence ID" value="NZ_FONH01000006.1"/>
</dbReference>
<keyword evidence="1" id="KW-0732">Signal</keyword>
<dbReference type="Gene3D" id="2.60.40.2070">
    <property type="match status" value="1"/>
</dbReference>
<dbReference type="AlphaFoldDB" id="A0A1I2FBB7"/>
<feature type="signal peptide" evidence="1">
    <location>
        <begin position="1"/>
        <end position="37"/>
    </location>
</feature>
<dbReference type="STRING" id="500610.SAMN02799615_02203"/>
<dbReference type="PANTHER" id="PTHR30451:SF5">
    <property type="entry name" value="SLR0019 PROTEIN"/>
    <property type="match status" value="1"/>
</dbReference>
<dbReference type="InterPro" id="IPR000015">
    <property type="entry name" value="Fimb_usher"/>
</dbReference>